<dbReference type="Proteomes" id="UP000051679">
    <property type="component" value="Unassembled WGS sequence"/>
</dbReference>
<name>A0A0R1ZJR8_9LACO</name>
<gene>
    <name evidence="3" type="ORF">FC18_GL002106</name>
</gene>
<dbReference type="AlphaFoldDB" id="A0A0R1ZJR8"/>
<proteinExistence type="predicted"/>
<keyword evidence="2" id="KW-0812">Transmembrane</keyword>
<keyword evidence="2" id="KW-1133">Transmembrane helix</keyword>
<reference evidence="3 4" key="1">
    <citation type="journal article" date="2015" name="Genome Announc.">
        <title>Expanding the biotechnology potential of lactobacilli through comparative genomics of 213 strains and associated genera.</title>
        <authorList>
            <person name="Sun Z."/>
            <person name="Harris H.M."/>
            <person name="McCann A."/>
            <person name="Guo C."/>
            <person name="Argimon S."/>
            <person name="Zhang W."/>
            <person name="Yang X."/>
            <person name="Jeffery I.B."/>
            <person name="Cooney J.C."/>
            <person name="Kagawa T.F."/>
            <person name="Liu W."/>
            <person name="Song Y."/>
            <person name="Salvetti E."/>
            <person name="Wrobel A."/>
            <person name="Rasinkangas P."/>
            <person name="Parkhill J."/>
            <person name="Rea M.C."/>
            <person name="O'Sullivan O."/>
            <person name="Ritari J."/>
            <person name="Douillard F.P."/>
            <person name="Paul Ross R."/>
            <person name="Yang R."/>
            <person name="Briner A.E."/>
            <person name="Felis G.E."/>
            <person name="de Vos W.M."/>
            <person name="Barrangou R."/>
            <person name="Klaenhammer T.R."/>
            <person name="Caufield P.W."/>
            <person name="Cui Y."/>
            <person name="Zhang H."/>
            <person name="O'Toole P.W."/>
        </authorList>
    </citation>
    <scope>NUCLEOTIDE SEQUENCE [LARGE SCALE GENOMIC DNA]</scope>
    <source>
        <strain evidence="3 4">DSM 20505</strain>
    </source>
</reference>
<dbReference type="STRING" id="1291052.FC18_GL002106"/>
<feature type="transmembrane region" description="Helical" evidence="2">
    <location>
        <begin position="178"/>
        <end position="197"/>
    </location>
</feature>
<keyword evidence="4" id="KW-1185">Reference proteome</keyword>
<organism evidence="3 4">
    <name type="scientific">Lacticaseibacillus sharpeae JCM 1186 = DSM 20505</name>
    <dbReference type="NCBI Taxonomy" id="1291052"/>
    <lineage>
        <taxon>Bacteria</taxon>
        <taxon>Bacillati</taxon>
        <taxon>Bacillota</taxon>
        <taxon>Bacilli</taxon>
        <taxon>Lactobacillales</taxon>
        <taxon>Lactobacillaceae</taxon>
        <taxon>Lacticaseibacillus</taxon>
    </lineage>
</organism>
<sequence>MVFAYPEPHNKKEAVKLLESLSPSTFKRVKVATKNYVLGRHNSSNIRVEFDKANLDSKGLAKAVRMVAVTNDFFRTLDYEISLNLYWAQSYRKTYEKYVDKWFLSEFNQGQIYSVSYLYKYVEKNSRAEVQQDISNKQARKDKQKEKYREQRYRDKERKQVEQQKQATEFYHSIRHSYILFWIFIIIGFFIAANLRVNYRPVFSSSIPTLITLLLVILLYRFGKDKLKLGGRRYFLFIIVLAAFDVHPTWAIITIVLMLIPLNNGLISKIFRPTNK</sequence>
<feature type="compositionally biased region" description="Basic and acidic residues" evidence="1">
    <location>
        <begin position="139"/>
        <end position="160"/>
    </location>
</feature>
<protein>
    <submittedName>
        <fullName evidence="3">Uncharacterized protein</fullName>
    </submittedName>
</protein>
<evidence type="ECO:0000256" key="1">
    <source>
        <dbReference type="SAM" id="MobiDB-lite"/>
    </source>
</evidence>
<comment type="caution">
    <text evidence="3">The sequence shown here is derived from an EMBL/GenBank/DDBJ whole genome shotgun (WGS) entry which is preliminary data.</text>
</comment>
<feature type="transmembrane region" description="Helical" evidence="2">
    <location>
        <begin position="203"/>
        <end position="222"/>
    </location>
</feature>
<keyword evidence="2" id="KW-0472">Membrane</keyword>
<dbReference type="RefSeq" id="WP_054677157.1">
    <property type="nucleotide sequence ID" value="NZ_AYYO01000044.1"/>
</dbReference>
<evidence type="ECO:0000256" key="2">
    <source>
        <dbReference type="SAM" id="Phobius"/>
    </source>
</evidence>
<dbReference type="EMBL" id="AYYO01000044">
    <property type="protein sequence ID" value="KRM54693.1"/>
    <property type="molecule type" value="Genomic_DNA"/>
</dbReference>
<feature type="region of interest" description="Disordered" evidence="1">
    <location>
        <begin position="133"/>
        <end position="160"/>
    </location>
</feature>
<evidence type="ECO:0000313" key="4">
    <source>
        <dbReference type="Proteomes" id="UP000051679"/>
    </source>
</evidence>
<evidence type="ECO:0000313" key="3">
    <source>
        <dbReference type="EMBL" id="KRM54693.1"/>
    </source>
</evidence>
<dbReference type="PATRIC" id="fig|1291052.5.peg.2168"/>
<accession>A0A0R1ZJR8</accession>
<feature type="transmembrane region" description="Helical" evidence="2">
    <location>
        <begin position="234"/>
        <end position="260"/>
    </location>
</feature>